<dbReference type="InterPro" id="IPR001128">
    <property type="entry name" value="Cyt_P450"/>
</dbReference>
<keyword evidence="6" id="KW-1133">Transmembrane helix</keyword>
<dbReference type="GO" id="GO:0005506">
    <property type="term" value="F:iron ion binding"/>
    <property type="evidence" value="ECO:0007669"/>
    <property type="project" value="InterPro"/>
</dbReference>
<keyword evidence="6" id="KW-0472">Membrane</keyword>
<organism evidence="7 8">
    <name type="scientific">Gossypium anomalum</name>
    <dbReference type="NCBI Taxonomy" id="47600"/>
    <lineage>
        <taxon>Eukaryota</taxon>
        <taxon>Viridiplantae</taxon>
        <taxon>Streptophyta</taxon>
        <taxon>Embryophyta</taxon>
        <taxon>Tracheophyta</taxon>
        <taxon>Spermatophyta</taxon>
        <taxon>Magnoliopsida</taxon>
        <taxon>eudicotyledons</taxon>
        <taxon>Gunneridae</taxon>
        <taxon>Pentapetalae</taxon>
        <taxon>rosids</taxon>
        <taxon>malvids</taxon>
        <taxon>Malvales</taxon>
        <taxon>Malvaceae</taxon>
        <taxon>Malvoideae</taxon>
        <taxon>Gossypium</taxon>
    </lineage>
</organism>
<evidence type="ECO:0008006" key="9">
    <source>
        <dbReference type="Google" id="ProtNLM"/>
    </source>
</evidence>
<feature type="binding site" description="axial binding residue" evidence="5">
    <location>
        <position position="978"/>
    </location>
    <ligand>
        <name>heme</name>
        <dbReference type="ChEBI" id="CHEBI:30413"/>
    </ligand>
    <ligandPart>
        <name>Fe</name>
        <dbReference type="ChEBI" id="CHEBI:18248"/>
    </ligandPart>
</feature>
<dbReference type="PANTHER" id="PTHR47951">
    <property type="entry name" value="OS08G0547900 PROTEIN"/>
    <property type="match status" value="1"/>
</dbReference>
<evidence type="ECO:0000256" key="5">
    <source>
        <dbReference type="PIRSR" id="PIRSR602401-1"/>
    </source>
</evidence>
<dbReference type="SUPFAM" id="SSF48264">
    <property type="entry name" value="Cytochrome P450"/>
    <property type="match status" value="3"/>
</dbReference>
<comment type="caution">
    <text evidence="7">The sequence shown here is derived from an EMBL/GenBank/DDBJ whole genome shotgun (WGS) entry which is preliminary data.</text>
</comment>
<dbReference type="GO" id="GO:0020037">
    <property type="term" value="F:heme binding"/>
    <property type="evidence" value="ECO:0007669"/>
    <property type="project" value="InterPro"/>
</dbReference>
<dbReference type="InterPro" id="IPR036396">
    <property type="entry name" value="Cyt_P450_sf"/>
</dbReference>
<keyword evidence="6" id="KW-0812">Transmembrane</keyword>
<comment type="similarity">
    <text evidence="1">Belongs to the cytochrome P450 family.</text>
</comment>
<keyword evidence="8" id="KW-1185">Reference proteome</keyword>
<dbReference type="GO" id="GO:0004497">
    <property type="term" value="F:monooxygenase activity"/>
    <property type="evidence" value="ECO:0007669"/>
    <property type="project" value="InterPro"/>
</dbReference>
<keyword evidence="4 5" id="KW-0408">Iron</keyword>
<sequence length="1563" mass="178032">MSNFYDKVAGEGWLRGQDGVAAFTITEVAATLTVTTLNLIIKTKPSPPPPPGPIGLPILGHLLFIKPDFLQYVTKQSQIHGPIIKLQLGRKVYIIISSPSIAKQILKDHDAIFANRDIPVAAIKGTFGGLDIVWRSNGPELRKLRKLVISEIMSNKGLDACYEFRRREIQDMVKNIHGKIGSPINLSEQIFLTTFNVTVNMLWGGSLNGEESNLGLEFKDRFEELLRLMVEPNVSDMFPVLRPFDLQGIESKAKKNISWFYEFFESVIEQRRKLGEGPKMADSKDFLQQLLELNETGDIKTSLSIKEINAMLLNIVIGATDTTFTTMEWAMTELLQHPDKLRRVVDELDAIIGSPNIVEEFHLPRLLYLEAVVKETLRIHPPAPLLMPHMPSETIVVAGYTIPKNSNIFFNVWAIQRDTQFWEDPLQFEPERFLNVIEKRNYKGNSFDFFPFGSGRRICVGISMAEKIMILMLATLLHCFEWELPNGRKPDYSIPSAFFLFQPDYPHMSNFYDKIAGKGWLRRHDGLAAFTITEVVATLTVATVVIIYFSRLVKKLIIKPKPSPLPPPPPGPIGLPILGHLLFIKPDFLQYVTEQSKIHGPIIKLQLGRKVYIIISSPSIAKQILKDHDAIFANRDIPVAAIKGTFGGLDIVWRSNGPELHKLRKLVVSEIMSNKGLNACYEFRRREIRHMVKNIHEKIGSPINLSEQIFLTTFNVTVNMLWGGSLNGEESNLGLEFKDRFEEFLRLMVEPNVSDMFPVLRPFDLQGIESKAKRNISWFYEFFESVVEQRRKLGEGPKMADSKDFLQQLLELNQTGDVKTSLSMKEINAMLLNIVTGATDTTFTTIEWAMTELLRHPDKLRRVVEELGAIIGDQNIVEEFHLPRLLYLEAVVKETLRIHPPAPLLMPHMPSETIVVAGYTIPKNSNIFFNVWAIQRDTQFWEDPLQFEPERFLNVIEKRNYKGNSFDFFPFGSGRRICAGISMAEKIMMLVLATLLHCFEWELPNGRKPDVKEQLRFDESIMFMYEVNVCPSMSNFYDKVAVLAGDSWLRRHDGLAAFTITEVAATLTVATLLIIYFSWLVKKHIIKTKLSPPGPVGLPILGHLLFIKPDFLQYVTKQAQIHGRIIKLKLGRKVYIIISSPSIAKQILKDRDAIYANRDIPVAAIKGTFGGLDIVWRSNGPELQKLRKLVVREIMSNKGLDAYYEFRRREIRQKVKNIHGKIGSPINLSEQIFLTVLSVTISMLWGGSLNGEEAKVGLEIKDRLEEFMKLMGEPNLSDIFPMLRPFNLQGIESKAKKHLSWFYGFLESVIKQRMKLVEGPKMADNKDFLQQLLELNQGGEAKTSLSMMEIKAVLLDMVIGGTDTTFATIEWAMTELLRHPNKLRKVVKELDAIIGDQNVVEESNLPRLLYLAAVVKETLRIHPPAPLLVPHMPNETTVIAGYTIPKNSCIFFNVWAIQRDAEFWEDPLRFEPERFLKDTEKRNYTGNSFHFFPFGSGRRICVGIPLAEKITMQILATLLHCFDWELPDGRQPDVKEKLQFVLTKAEPLVVVPVARLSNLIQYQ</sequence>
<evidence type="ECO:0000256" key="4">
    <source>
        <dbReference type="ARBA" id="ARBA00023004"/>
    </source>
</evidence>
<keyword evidence="3" id="KW-0560">Oxidoreductase</keyword>
<dbReference type="EMBL" id="JAHUZN010000012">
    <property type="protein sequence ID" value="KAG8476241.1"/>
    <property type="molecule type" value="Genomic_DNA"/>
</dbReference>
<evidence type="ECO:0000256" key="1">
    <source>
        <dbReference type="ARBA" id="ARBA00010617"/>
    </source>
</evidence>
<dbReference type="Pfam" id="PF00067">
    <property type="entry name" value="p450"/>
    <property type="match status" value="3"/>
</dbReference>
<protein>
    <recommendedName>
        <fullName evidence="9">Cytochrome P450</fullName>
    </recommendedName>
</protein>
<evidence type="ECO:0000313" key="8">
    <source>
        <dbReference type="Proteomes" id="UP000701853"/>
    </source>
</evidence>
<dbReference type="Gene3D" id="1.10.630.10">
    <property type="entry name" value="Cytochrome P450"/>
    <property type="match status" value="3"/>
</dbReference>
<dbReference type="Proteomes" id="UP000701853">
    <property type="component" value="Chromosome 12"/>
</dbReference>
<keyword evidence="5" id="KW-0349">Heme</keyword>
<dbReference type="FunFam" id="1.10.630.10:FF:000007">
    <property type="entry name" value="Cytochrome P450 76C4"/>
    <property type="match status" value="3"/>
</dbReference>
<evidence type="ECO:0000313" key="7">
    <source>
        <dbReference type="EMBL" id="KAG8476241.1"/>
    </source>
</evidence>
<evidence type="ECO:0000256" key="6">
    <source>
        <dbReference type="SAM" id="Phobius"/>
    </source>
</evidence>
<dbReference type="OrthoDB" id="2789670at2759"/>
<dbReference type="InterPro" id="IPR002401">
    <property type="entry name" value="Cyt_P450_E_grp-I"/>
</dbReference>
<dbReference type="PROSITE" id="PS00086">
    <property type="entry name" value="CYTOCHROME_P450"/>
    <property type="match status" value="3"/>
</dbReference>
<feature type="transmembrane region" description="Helical" evidence="6">
    <location>
        <begin position="527"/>
        <end position="549"/>
    </location>
</feature>
<feature type="transmembrane region" description="Helical" evidence="6">
    <location>
        <begin position="1055"/>
        <end position="1079"/>
    </location>
</feature>
<dbReference type="PRINTS" id="PR00463">
    <property type="entry name" value="EP450I"/>
</dbReference>
<dbReference type="PRINTS" id="PR00385">
    <property type="entry name" value="P450"/>
</dbReference>
<evidence type="ECO:0000256" key="2">
    <source>
        <dbReference type="ARBA" id="ARBA00022723"/>
    </source>
</evidence>
<evidence type="ECO:0000256" key="3">
    <source>
        <dbReference type="ARBA" id="ARBA00023002"/>
    </source>
</evidence>
<dbReference type="InterPro" id="IPR017972">
    <property type="entry name" value="Cyt_P450_CS"/>
</dbReference>
<gene>
    <name evidence="7" type="ORF">CXB51_033073</name>
</gene>
<keyword evidence="2 5" id="KW-0479">Metal-binding</keyword>
<accession>A0A8J6CMG4</accession>
<dbReference type="PANTHER" id="PTHR47951:SF8">
    <property type="entry name" value="CYTOCHROME P450 93A2-LIKE"/>
    <property type="match status" value="1"/>
</dbReference>
<comment type="cofactor">
    <cofactor evidence="5">
        <name>heme</name>
        <dbReference type="ChEBI" id="CHEBI:30413"/>
    </cofactor>
</comment>
<reference evidence="7 8" key="1">
    <citation type="journal article" date="2021" name="bioRxiv">
        <title>The Gossypium anomalum genome as a resource for cotton improvement and evolutionary analysis of hybrid incompatibility.</title>
        <authorList>
            <person name="Grover C.E."/>
            <person name="Yuan D."/>
            <person name="Arick M.A."/>
            <person name="Miller E.R."/>
            <person name="Hu G."/>
            <person name="Peterson D.G."/>
            <person name="Wendel J.F."/>
            <person name="Udall J.A."/>
        </authorList>
    </citation>
    <scope>NUCLEOTIDE SEQUENCE [LARGE SCALE GENOMIC DNA]</scope>
    <source>
        <strain evidence="7">JFW-Udall</strain>
        <tissue evidence="7">Leaf</tissue>
    </source>
</reference>
<proteinExistence type="inferred from homology"/>
<dbReference type="GO" id="GO:0016705">
    <property type="term" value="F:oxidoreductase activity, acting on paired donors, with incorporation or reduction of molecular oxygen"/>
    <property type="evidence" value="ECO:0007669"/>
    <property type="project" value="InterPro"/>
</dbReference>
<name>A0A8J6CMG4_9ROSI</name>